<dbReference type="CDD" id="cd01745">
    <property type="entry name" value="GATase1_2"/>
    <property type="match status" value="1"/>
</dbReference>
<dbReference type="SUPFAM" id="SSF52317">
    <property type="entry name" value="Class I glutamine amidotransferase-like"/>
    <property type="match status" value="1"/>
</dbReference>
<dbReference type="Pfam" id="PF07722">
    <property type="entry name" value="Peptidase_C26"/>
    <property type="match status" value="1"/>
</dbReference>
<dbReference type="PANTHER" id="PTHR43235:SF1">
    <property type="entry name" value="GLUTAMINE AMIDOTRANSFERASE PB2B2.05-RELATED"/>
    <property type="match status" value="1"/>
</dbReference>
<dbReference type="PANTHER" id="PTHR43235">
    <property type="entry name" value="GLUTAMINE AMIDOTRANSFERASE PB2B2.05-RELATED"/>
    <property type="match status" value="1"/>
</dbReference>
<keyword evidence="1" id="KW-0378">Hydrolase</keyword>
<reference evidence="1 2" key="1">
    <citation type="submission" date="2020-03" db="EMBL/GenBank/DDBJ databases">
        <title>WGS of the type strain of Planosporangium spp.</title>
        <authorList>
            <person name="Thawai C."/>
        </authorList>
    </citation>
    <scope>NUCLEOTIDE SEQUENCE [LARGE SCALE GENOMIC DNA]</scope>
    <source>
        <strain evidence="1 2">TBRC 5610</strain>
    </source>
</reference>
<dbReference type="GO" id="GO:0016787">
    <property type="term" value="F:hydrolase activity"/>
    <property type="evidence" value="ECO:0007669"/>
    <property type="project" value="UniProtKB-KW"/>
</dbReference>
<dbReference type="InterPro" id="IPR011697">
    <property type="entry name" value="Peptidase_C26"/>
</dbReference>
<gene>
    <name evidence="1" type="ORF">HC031_25610</name>
</gene>
<dbReference type="RefSeq" id="WP_167927976.1">
    <property type="nucleotide sequence ID" value="NZ_JAATVY010000025.1"/>
</dbReference>
<accession>A0ABX0Y3V5</accession>
<dbReference type="EMBL" id="JAATVY010000025">
    <property type="protein sequence ID" value="NJC73067.1"/>
    <property type="molecule type" value="Genomic_DNA"/>
</dbReference>
<proteinExistence type="predicted"/>
<keyword evidence="2" id="KW-1185">Reference proteome</keyword>
<dbReference type="Gene3D" id="3.40.50.880">
    <property type="match status" value="1"/>
</dbReference>
<dbReference type="Proteomes" id="UP000722989">
    <property type="component" value="Unassembled WGS sequence"/>
</dbReference>
<sequence>MQIRPRAARPVIGIGGVLTTATWGFWTQPAVLVAETYLSAVRVAGGSPVILPPADAADPADLLAAVDGVLLAGGNDVCADLYGQTAGVRMEEVTRERDLFELAIARYAFEHDVPVLGICRGLQILNVAAGGTLHQHLLDAGFAEHRPAPGRLDEAANHGLRVAPDSLLGRCGMAERCQVNSHHHQGVDTVGVGGRVVACSVPDGAVEAVEWPAQRFALGVQWHAESPAMPGIFDGFVRAAAERLSASAACEPSMARGAA</sequence>
<evidence type="ECO:0000313" key="1">
    <source>
        <dbReference type="EMBL" id="NJC73067.1"/>
    </source>
</evidence>
<comment type="caution">
    <text evidence="1">The sequence shown here is derived from an EMBL/GenBank/DDBJ whole genome shotgun (WGS) entry which is preliminary data.</text>
</comment>
<organism evidence="1 2">
    <name type="scientific">Planosporangium thailandense</name>
    <dbReference type="NCBI Taxonomy" id="765197"/>
    <lineage>
        <taxon>Bacteria</taxon>
        <taxon>Bacillati</taxon>
        <taxon>Actinomycetota</taxon>
        <taxon>Actinomycetes</taxon>
        <taxon>Micromonosporales</taxon>
        <taxon>Micromonosporaceae</taxon>
        <taxon>Planosporangium</taxon>
    </lineage>
</organism>
<evidence type="ECO:0000313" key="2">
    <source>
        <dbReference type="Proteomes" id="UP000722989"/>
    </source>
</evidence>
<protein>
    <submittedName>
        <fullName evidence="1">Gamma-glutamyl-gamma-aminobutyrate hydrolase family protein</fullName>
    </submittedName>
</protein>
<dbReference type="PROSITE" id="PS51273">
    <property type="entry name" value="GATASE_TYPE_1"/>
    <property type="match status" value="1"/>
</dbReference>
<dbReference type="InterPro" id="IPR044668">
    <property type="entry name" value="PuuD-like"/>
</dbReference>
<name>A0ABX0Y3V5_9ACTN</name>
<dbReference type="InterPro" id="IPR029062">
    <property type="entry name" value="Class_I_gatase-like"/>
</dbReference>